<dbReference type="EMBL" id="SOJN01000133">
    <property type="protein sequence ID" value="TET44218.1"/>
    <property type="molecule type" value="Genomic_DNA"/>
</dbReference>
<protein>
    <submittedName>
        <fullName evidence="2">Uncharacterized protein</fullName>
    </submittedName>
</protein>
<gene>
    <name evidence="2" type="ORF">E3J38_05400</name>
    <name evidence="1" type="ORF">E3J62_10925</name>
</gene>
<organism evidence="2 4">
    <name type="scientific">candidate division TA06 bacterium</name>
    <dbReference type="NCBI Taxonomy" id="2250710"/>
    <lineage>
        <taxon>Bacteria</taxon>
        <taxon>Bacteria division TA06</taxon>
    </lineage>
</organism>
<accession>A0A523XMU7</accession>
<dbReference type="AlphaFoldDB" id="A0A523XMU7"/>
<evidence type="ECO:0000313" key="4">
    <source>
        <dbReference type="Proteomes" id="UP000315534"/>
    </source>
</evidence>
<name>A0A523XMU7_UNCT6</name>
<dbReference type="Proteomes" id="UP000315525">
    <property type="component" value="Unassembled WGS sequence"/>
</dbReference>
<evidence type="ECO:0000313" key="1">
    <source>
        <dbReference type="EMBL" id="TET44218.1"/>
    </source>
</evidence>
<reference evidence="3 4" key="1">
    <citation type="submission" date="2019-03" db="EMBL/GenBank/DDBJ databases">
        <title>Metabolic potential of uncultured bacteria and archaea associated with petroleum seepage in deep-sea sediments.</title>
        <authorList>
            <person name="Dong X."/>
            <person name="Hubert C."/>
        </authorList>
    </citation>
    <scope>NUCLEOTIDE SEQUENCE [LARGE SCALE GENOMIC DNA]</scope>
    <source>
        <strain evidence="2">E29_bin36</strain>
        <strain evidence="1">E44_bin18</strain>
    </source>
</reference>
<proteinExistence type="predicted"/>
<evidence type="ECO:0000313" key="3">
    <source>
        <dbReference type="Proteomes" id="UP000315525"/>
    </source>
</evidence>
<comment type="caution">
    <text evidence="2">The sequence shown here is derived from an EMBL/GenBank/DDBJ whole genome shotgun (WGS) entry which is preliminary data.</text>
</comment>
<dbReference type="Proteomes" id="UP000315534">
    <property type="component" value="Unassembled WGS sequence"/>
</dbReference>
<sequence length="94" mass="11000">MKLCAFCSKEIDIEGRVGRIDTCPHCGADLYCCVQCEFYDQFAHNKCKEPESEWVTDREKANFCDFFRFRGKIEAGSDRSKEAKRKLEELFGRE</sequence>
<evidence type="ECO:0000313" key="2">
    <source>
        <dbReference type="EMBL" id="TET80555.1"/>
    </source>
</evidence>
<dbReference type="EMBL" id="SOIP01000322">
    <property type="protein sequence ID" value="TET80555.1"/>
    <property type="molecule type" value="Genomic_DNA"/>
</dbReference>